<evidence type="ECO:0000256" key="2">
    <source>
        <dbReference type="ARBA" id="ARBA00022525"/>
    </source>
</evidence>
<evidence type="ECO:0000259" key="6">
    <source>
        <dbReference type="PROSITE" id="PS51162"/>
    </source>
</evidence>
<feature type="disulfide bond" evidence="5">
    <location>
        <begin position="30"/>
        <end position="37"/>
    </location>
</feature>
<dbReference type="GeneTree" id="ENSGT00970000193619"/>
<dbReference type="CDD" id="cd00191">
    <property type="entry name" value="TY"/>
    <property type="match status" value="1"/>
</dbReference>
<feature type="domain" description="Thyroglobulin type-1" evidence="6">
    <location>
        <begin position="1"/>
        <end position="62"/>
    </location>
</feature>
<sequence length="64" mass="6984">CTPYWDHTSNLPGAFVPQCDANGNFLPQQCWASTGYCWCVDVITGKEIPHTKTPPGTVPVNCSE</sequence>
<evidence type="ECO:0000256" key="5">
    <source>
        <dbReference type="PROSITE-ProRule" id="PRU00500"/>
    </source>
</evidence>
<keyword evidence="2" id="KW-0964">Secreted</keyword>
<comment type="caution">
    <text evidence="5">Lacks conserved residue(s) required for the propagation of feature annotation.</text>
</comment>
<dbReference type="InterPro" id="IPR000716">
    <property type="entry name" value="Thyroglobulin_1"/>
</dbReference>
<evidence type="ECO:0000313" key="7">
    <source>
        <dbReference type="Ensembl" id="ENSDLAP00005006173.1"/>
    </source>
</evidence>
<evidence type="ECO:0000256" key="1">
    <source>
        <dbReference type="ARBA" id="ARBA00004613"/>
    </source>
</evidence>
<name>A0A8C4DN08_DICLA</name>
<dbReference type="Pfam" id="PF00086">
    <property type="entry name" value="Thyroglobulin_1"/>
    <property type="match status" value="1"/>
</dbReference>
<organism evidence="7 8">
    <name type="scientific">Dicentrarchus labrax</name>
    <name type="common">European seabass</name>
    <name type="synonym">Morone labrax</name>
    <dbReference type="NCBI Taxonomy" id="13489"/>
    <lineage>
        <taxon>Eukaryota</taxon>
        <taxon>Metazoa</taxon>
        <taxon>Chordata</taxon>
        <taxon>Craniata</taxon>
        <taxon>Vertebrata</taxon>
        <taxon>Euteleostomi</taxon>
        <taxon>Actinopterygii</taxon>
        <taxon>Neopterygii</taxon>
        <taxon>Teleostei</taxon>
        <taxon>Neoteleostei</taxon>
        <taxon>Acanthomorphata</taxon>
        <taxon>Eupercaria</taxon>
        <taxon>Moronidae</taxon>
        <taxon>Dicentrarchus</taxon>
    </lineage>
</organism>
<dbReference type="GO" id="GO:0005615">
    <property type="term" value="C:extracellular space"/>
    <property type="evidence" value="ECO:0007669"/>
    <property type="project" value="TreeGrafter"/>
</dbReference>
<dbReference type="PANTHER" id="PTHR12352:SF3">
    <property type="entry name" value="NIDOGEN-2"/>
    <property type="match status" value="1"/>
</dbReference>
<proteinExistence type="predicted"/>
<keyword evidence="8" id="KW-1185">Reference proteome</keyword>
<reference evidence="7" key="2">
    <citation type="submission" date="2025-09" db="UniProtKB">
        <authorList>
            <consortium name="Ensembl"/>
        </authorList>
    </citation>
    <scope>IDENTIFICATION</scope>
</reference>
<accession>A0A8C4DN08</accession>
<evidence type="ECO:0000313" key="8">
    <source>
        <dbReference type="Proteomes" id="UP000694389"/>
    </source>
</evidence>
<dbReference type="GO" id="GO:0005604">
    <property type="term" value="C:basement membrane"/>
    <property type="evidence" value="ECO:0007669"/>
    <property type="project" value="TreeGrafter"/>
</dbReference>
<evidence type="ECO:0000256" key="3">
    <source>
        <dbReference type="ARBA" id="ARBA00022737"/>
    </source>
</evidence>
<comment type="subcellular location">
    <subcellularLocation>
        <location evidence="1">Secreted</location>
    </subcellularLocation>
</comment>
<dbReference type="PANTHER" id="PTHR12352">
    <property type="entry name" value="SECRETED MODULAR CALCIUM-BINDING PROTEIN"/>
    <property type="match status" value="1"/>
</dbReference>
<keyword evidence="3" id="KW-0677">Repeat</keyword>
<dbReference type="GO" id="GO:0007160">
    <property type="term" value="P:cell-matrix adhesion"/>
    <property type="evidence" value="ECO:0007669"/>
    <property type="project" value="TreeGrafter"/>
</dbReference>
<dbReference type="SMART" id="SM00211">
    <property type="entry name" value="TY"/>
    <property type="match status" value="1"/>
</dbReference>
<dbReference type="Gene3D" id="4.10.800.10">
    <property type="entry name" value="Thyroglobulin type-1"/>
    <property type="match status" value="1"/>
</dbReference>
<dbReference type="InterPro" id="IPR051950">
    <property type="entry name" value="Dev_reg/Prot_inhib"/>
</dbReference>
<dbReference type="InterPro" id="IPR036857">
    <property type="entry name" value="Thyroglobulin_1_sf"/>
</dbReference>
<dbReference type="AlphaFoldDB" id="A0A8C4DN08"/>
<dbReference type="PROSITE" id="PS51162">
    <property type="entry name" value="THYROGLOBULIN_1_2"/>
    <property type="match status" value="1"/>
</dbReference>
<protein>
    <recommendedName>
        <fullName evidence="6">Thyroglobulin type-1 domain-containing protein</fullName>
    </recommendedName>
</protein>
<dbReference type="Proteomes" id="UP000694389">
    <property type="component" value="Unassembled WGS sequence"/>
</dbReference>
<evidence type="ECO:0000256" key="4">
    <source>
        <dbReference type="ARBA" id="ARBA00023157"/>
    </source>
</evidence>
<reference evidence="7" key="1">
    <citation type="submission" date="2025-08" db="UniProtKB">
        <authorList>
            <consortium name="Ensembl"/>
        </authorList>
    </citation>
    <scope>IDENTIFICATION</scope>
</reference>
<dbReference type="PROSITE" id="PS00484">
    <property type="entry name" value="THYROGLOBULIN_1_1"/>
    <property type="match status" value="1"/>
</dbReference>
<keyword evidence="4 5" id="KW-1015">Disulfide bond</keyword>
<dbReference type="Ensembl" id="ENSDLAT00005006622.2">
    <property type="protein sequence ID" value="ENSDLAP00005006173.1"/>
    <property type="gene ID" value="ENSDLAG00005003122.2"/>
</dbReference>
<dbReference type="SUPFAM" id="SSF57610">
    <property type="entry name" value="Thyroglobulin type-1 domain"/>
    <property type="match status" value="1"/>
</dbReference>